<name>A0A433Q1T3_9FUNG</name>
<dbReference type="EMBL" id="RBNJ01018610">
    <property type="protein sequence ID" value="RUS23773.1"/>
    <property type="molecule type" value="Genomic_DNA"/>
</dbReference>
<evidence type="ECO:0000256" key="1">
    <source>
        <dbReference type="ARBA" id="ARBA00009649"/>
    </source>
</evidence>
<reference evidence="7 8" key="1">
    <citation type="journal article" date="2018" name="New Phytol.">
        <title>Phylogenomics of Endogonaceae and evolution of mycorrhizas within Mucoromycota.</title>
        <authorList>
            <person name="Chang Y."/>
            <person name="Desiro A."/>
            <person name="Na H."/>
            <person name="Sandor L."/>
            <person name="Lipzen A."/>
            <person name="Clum A."/>
            <person name="Barry K."/>
            <person name="Grigoriev I.V."/>
            <person name="Martin F.M."/>
            <person name="Stajich J.E."/>
            <person name="Smith M.E."/>
            <person name="Bonito G."/>
            <person name="Spatafora J.W."/>
        </authorList>
    </citation>
    <scope>NUCLEOTIDE SEQUENCE [LARGE SCALE GENOMIC DNA]</scope>
    <source>
        <strain evidence="7 8">AD002</strain>
    </source>
</reference>
<dbReference type="InterPro" id="IPR029021">
    <property type="entry name" value="Prot-tyrosine_phosphatase-like"/>
</dbReference>
<protein>
    <recommendedName>
        <fullName evidence="2">protein-tyrosine-phosphatase</fullName>
        <ecNumber evidence="2">3.1.3.48</ecNumber>
    </recommendedName>
</protein>
<dbReference type="CDD" id="cd18533">
    <property type="entry name" value="PTP_fungal"/>
    <property type="match status" value="1"/>
</dbReference>
<feature type="domain" description="Tyrosine specific protein phosphatases" evidence="5">
    <location>
        <begin position="745"/>
        <end position="843"/>
    </location>
</feature>
<dbReference type="SUPFAM" id="SSF52799">
    <property type="entry name" value="(Phosphotyrosine protein) phosphatases II"/>
    <property type="match status" value="1"/>
</dbReference>
<evidence type="ECO:0000259" key="6">
    <source>
        <dbReference type="PROSITE" id="PS50206"/>
    </source>
</evidence>
<feature type="domain" description="Rhodanese" evidence="6">
    <location>
        <begin position="199"/>
        <end position="315"/>
    </location>
</feature>
<dbReference type="InterPro" id="IPR001763">
    <property type="entry name" value="Rhodanese-like_dom"/>
</dbReference>
<gene>
    <name evidence="7" type="ORF">BC938DRAFT_474646</name>
</gene>
<feature type="compositionally biased region" description="Low complexity" evidence="3">
    <location>
        <begin position="564"/>
        <end position="575"/>
    </location>
</feature>
<dbReference type="Proteomes" id="UP000274822">
    <property type="component" value="Unassembled WGS sequence"/>
</dbReference>
<evidence type="ECO:0000259" key="4">
    <source>
        <dbReference type="PROSITE" id="PS50055"/>
    </source>
</evidence>
<dbReference type="PROSITE" id="PS50056">
    <property type="entry name" value="TYR_PHOSPHATASE_2"/>
    <property type="match status" value="1"/>
</dbReference>
<comment type="caution">
    <text evidence="7">The sequence shown here is derived from an EMBL/GenBank/DDBJ whole genome shotgun (WGS) entry which is preliminary data.</text>
</comment>
<dbReference type="Pfam" id="PF00581">
    <property type="entry name" value="Rhodanese"/>
    <property type="match status" value="1"/>
</dbReference>
<evidence type="ECO:0000313" key="8">
    <source>
        <dbReference type="Proteomes" id="UP000274822"/>
    </source>
</evidence>
<evidence type="ECO:0000259" key="5">
    <source>
        <dbReference type="PROSITE" id="PS50056"/>
    </source>
</evidence>
<dbReference type="InterPro" id="IPR000387">
    <property type="entry name" value="Tyr_Pase_dom"/>
</dbReference>
<dbReference type="PROSITE" id="PS00383">
    <property type="entry name" value="TYR_PHOSPHATASE_1"/>
    <property type="match status" value="1"/>
</dbReference>
<dbReference type="EC" id="3.1.3.48" evidence="2"/>
<comment type="similarity">
    <text evidence="1">Belongs to the protein-tyrosine phosphatase family. Non-receptor class subfamily.</text>
</comment>
<dbReference type="SMART" id="SM00450">
    <property type="entry name" value="RHOD"/>
    <property type="match status" value="1"/>
</dbReference>
<dbReference type="PROSITE" id="PS50206">
    <property type="entry name" value="RHODANESE_3"/>
    <property type="match status" value="1"/>
</dbReference>
<dbReference type="PRINTS" id="PR00700">
    <property type="entry name" value="PRTYPHPHTASE"/>
</dbReference>
<feature type="domain" description="Tyrosine-protein phosphatase" evidence="4">
    <location>
        <begin position="527"/>
        <end position="852"/>
    </location>
</feature>
<dbReference type="AlphaFoldDB" id="A0A433Q1T3"/>
<dbReference type="SMART" id="SM00404">
    <property type="entry name" value="PTPc_motif"/>
    <property type="match status" value="1"/>
</dbReference>
<dbReference type="InterPro" id="IPR000242">
    <property type="entry name" value="PTP_cat"/>
</dbReference>
<evidence type="ECO:0000256" key="3">
    <source>
        <dbReference type="SAM" id="MobiDB-lite"/>
    </source>
</evidence>
<keyword evidence="8" id="KW-1185">Reference proteome</keyword>
<dbReference type="PANTHER" id="PTHR19134">
    <property type="entry name" value="RECEPTOR-TYPE TYROSINE-PROTEIN PHOSPHATASE"/>
    <property type="match status" value="1"/>
</dbReference>
<dbReference type="Gene3D" id="3.40.250.10">
    <property type="entry name" value="Rhodanese-like domain"/>
    <property type="match status" value="1"/>
</dbReference>
<dbReference type="SMART" id="SM00194">
    <property type="entry name" value="PTPc"/>
    <property type="match status" value="1"/>
</dbReference>
<evidence type="ECO:0000256" key="2">
    <source>
        <dbReference type="ARBA" id="ARBA00013064"/>
    </source>
</evidence>
<dbReference type="SUPFAM" id="SSF52821">
    <property type="entry name" value="Rhodanese/Cell cycle control phosphatase"/>
    <property type="match status" value="1"/>
</dbReference>
<dbReference type="InterPro" id="IPR016130">
    <property type="entry name" value="Tyr_Pase_AS"/>
</dbReference>
<feature type="region of interest" description="Disordered" evidence="3">
    <location>
        <begin position="21"/>
        <end position="49"/>
    </location>
</feature>
<evidence type="ECO:0000313" key="7">
    <source>
        <dbReference type="EMBL" id="RUS23773.1"/>
    </source>
</evidence>
<proteinExistence type="inferred from homology"/>
<dbReference type="CDD" id="cd01446">
    <property type="entry name" value="DSP_MapKP"/>
    <property type="match status" value="1"/>
</dbReference>
<feature type="region of interest" description="Disordered" evidence="3">
    <location>
        <begin position="564"/>
        <end position="594"/>
    </location>
</feature>
<dbReference type="PROSITE" id="PS50055">
    <property type="entry name" value="TYR_PHOSPHATASE_PTP"/>
    <property type="match status" value="1"/>
</dbReference>
<dbReference type="GO" id="GO:0004725">
    <property type="term" value="F:protein tyrosine phosphatase activity"/>
    <property type="evidence" value="ECO:0007669"/>
    <property type="project" value="UniProtKB-EC"/>
</dbReference>
<dbReference type="InterPro" id="IPR050348">
    <property type="entry name" value="Protein-Tyr_Phosphatase"/>
</dbReference>
<dbReference type="InterPro" id="IPR036873">
    <property type="entry name" value="Rhodanese-like_dom_sf"/>
</dbReference>
<accession>A0A433Q1T3</accession>
<organism evidence="7 8">
    <name type="scientific">Jimgerdemannia flammicorona</name>
    <dbReference type="NCBI Taxonomy" id="994334"/>
    <lineage>
        <taxon>Eukaryota</taxon>
        <taxon>Fungi</taxon>
        <taxon>Fungi incertae sedis</taxon>
        <taxon>Mucoromycota</taxon>
        <taxon>Mucoromycotina</taxon>
        <taxon>Endogonomycetes</taxon>
        <taxon>Endogonales</taxon>
        <taxon>Endogonaceae</taxon>
        <taxon>Jimgerdemannia</taxon>
    </lineage>
</organism>
<dbReference type="PANTHER" id="PTHR19134:SF561">
    <property type="entry name" value="PROTEIN TYROSINE PHOSPHATASE 36E, ISOFORM A"/>
    <property type="match status" value="1"/>
</dbReference>
<dbReference type="Pfam" id="PF00102">
    <property type="entry name" value="Y_phosphatase"/>
    <property type="match status" value="2"/>
</dbReference>
<dbReference type="Gene3D" id="3.90.190.10">
    <property type="entry name" value="Protein tyrosine phosphatase superfamily"/>
    <property type="match status" value="1"/>
</dbReference>
<dbReference type="InterPro" id="IPR003595">
    <property type="entry name" value="Tyr_Pase_cat"/>
</dbReference>
<sequence length="873" mass="95951">MSIAYDSPPVPIAAQADYFKPRAQPYPGANPPDETPATGETPYFTAPISPNLNHQDFFNAIQSRHNTIPFNTPAASTPSTPVVSIPGTPVPPTPWSLTPPTPMTLNPAGLAGRRRSPLASLPMPPSAFHLPTTSVAAAVAAGPPAAISSSTSRLIPFTSDVLSRLLTTQSCIPHDPATGVNPNPSVVQSLPNLKRPAHFTQPVLVLDMRSFVHYSQGRVRSSINVCIPNTILRRPTFSLDKVYEAIVSDDDKSRLRKWDTFANIVLYDNNSEVMQDSCAIAYLCKKLLQERYNGSLGYLKGGFEAFSTTHADLCETTAPSLRTATSHMAMTSASAAPPGVMAATPTGEYPPHNPHLDSFGIPATAGPGGPGNSLPLHARRPTLAAQFGPFTAPTPRFENQAFNPFFSNIRQNMELSHGGITERFPIRMPKEVVMEQETGAVEGGKTVRRVLGTGGKTGRAGKGVPKWLREIVKGEGEGEKKLAEMYERIEKQEQRRLQNLMLHHSRSHNHADHPLSIVAGIEKGALNRYTNVWPFEYTRVKIGEVDEGQSDYINASFVQYPDNSSGVSPVSSTDSIPRSLASSGGKRKPEGSCARRQNRRYIVTQGPLPTTFTDFWKIVWEQKSRVIVMLTREEEMNRIKCHCYWPSTSYQPQAYGPLNVTLLTETRLSVSSPEDAIIIRQLTISHSSSPAGTPARTITHLQYTGWQDFAVPDDPVGTLRLVQLTDQAQLLYEKQSCEERREQEEDGVEPTKAARETEVGPMIVHCSAGCGRSGAFCTIDTVMRKMAGLDRLDIAPTDSDDSDEEENKKRALEAEGVADVLYDTVERFREQRVSMVQTLRQYVFCYEAVMWWTLGYGVAKEGVESVAMEVDDE</sequence>